<proteinExistence type="inferred from homology"/>
<dbReference type="PANTHER" id="PTHR35089">
    <property type="entry name" value="CHAPERONE PROTEIN SKP"/>
    <property type="match status" value="1"/>
</dbReference>
<keyword evidence="3" id="KW-0175">Coiled coil</keyword>
<evidence type="ECO:0000313" key="6">
    <source>
        <dbReference type="Proteomes" id="UP000193431"/>
    </source>
</evidence>
<dbReference type="Gene3D" id="3.30.910.20">
    <property type="entry name" value="Skp domain"/>
    <property type="match status" value="1"/>
</dbReference>
<evidence type="ECO:0000256" key="2">
    <source>
        <dbReference type="ARBA" id="ARBA00022729"/>
    </source>
</evidence>
<dbReference type="PANTHER" id="PTHR35089:SF1">
    <property type="entry name" value="CHAPERONE PROTEIN SKP"/>
    <property type="match status" value="1"/>
</dbReference>
<gene>
    <name evidence="5" type="ORF">BST97_09270</name>
</gene>
<dbReference type="Pfam" id="PF03938">
    <property type="entry name" value="OmpH"/>
    <property type="match status" value="1"/>
</dbReference>
<evidence type="ECO:0000256" key="3">
    <source>
        <dbReference type="SAM" id="Coils"/>
    </source>
</evidence>
<accession>A0A1W6MPA4</accession>
<dbReference type="GO" id="GO:0050821">
    <property type="term" value="P:protein stabilization"/>
    <property type="evidence" value="ECO:0007669"/>
    <property type="project" value="TreeGrafter"/>
</dbReference>
<feature type="compositionally biased region" description="Basic and acidic residues" evidence="4">
    <location>
        <begin position="204"/>
        <end position="231"/>
    </location>
</feature>
<dbReference type="SUPFAM" id="SSF111384">
    <property type="entry name" value="OmpH-like"/>
    <property type="match status" value="1"/>
</dbReference>
<evidence type="ECO:0008006" key="7">
    <source>
        <dbReference type="Google" id="ProtNLM"/>
    </source>
</evidence>
<dbReference type="EMBL" id="CP019344">
    <property type="protein sequence ID" value="ARN79431.1"/>
    <property type="molecule type" value="Genomic_DNA"/>
</dbReference>
<evidence type="ECO:0000256" key="4">
    <source>
        <dbReference type="SAM" id="MobiDB-lite"/>
    </source>
</evidence>
<organism evidence="5 6">
    <name type="scientific">Nonlabens spongiae</name>
    <dbReference type="NCBI Taxonomy" id="331648"/>
    <lineage>
        <taxon>Bacteria</taxon>
        <taxon>Pseudomonadati</taxon>
        <taxon>Bacteroidota</taxon>
        <taxon>Flavobacteriia</taxon>
        <taxon>Flavobacteriales</taxon>
        <taxon>Flavobacteriaceae</taxon>
        <taxon>Nonlabens</taxon>
    </lineage>
</organism>
<comment type="similarity">
    <text evidence="1">Belongs to the Skp family.</text>
</comment>
<dbReference type="GO" id="GO:0005829">
    <property type="term" value="C:cytosol"/>
    <property type="evidence" value="ECO:0007669"/>
    <property type="project" value="TreeGrafter"/>
</dbReference>
<dbReference type="InterPro" id="IPR005632">
    <property type="entry name" value="Chaperone_Skp"/>
</dbReference>
<dbReference type="AlphaFoldDB" id="A0A1W6MPA4"/>
<feature type="compositionally biased region" description="Basic and acidic residues" evidence="4">
    <location>
        <begin position="181"/>
        <end position="192"/>
    </location>
</feature>
<dbReference type="Proteomes" id="UP000193431">
    <property type="component" value="Chromosome"/>
</dbReference>
<keyword evidence="6" id="KW-1185">Reference proteome</keyword>
<feature type="compositionally biased region" description="Basic and acidic residues" evidence="4">
    <location>
        <begin position="238"/>
        <end position="273"/>
    </location>
</feature>
<evidence type="ECO:0000256" key="1">
    <source>
        <dbReference type="ARBA" id="ARBA00009091"/>
    </source>
</evidence>
<protein>
    <recommendedName>
        <fullName evidence="7">Outer membrane chaperone Skp</fullName>
    </recommendedName>
</protein>
<keyword evidence="2" id="KW-0732">Signal</keyword>
<reference evidence="5 6" key="1">
    <citation type="submission" date="2016-11" db="EMBL/GenBank/DDBJ databases">
        <title>Trade-off between light-utilization and light-protection in marine flavobacteria.</title>
        <authorList>
            <person name="Kumagai Y."/>
        </authorList>
    </citation>
    <scope>NUCLEOTIDE SEQUENCE [LARGE SCALE GENOMIC DNA]</scope>
    <source>
        <strain evidence="5 6">JCM 13191</strain>
    </source>
</reference>
<feature type="region of interest" description="Disordered" evidence="4">
    <location>
        <begin position="174"/>
        <end position="273"/>
    </location>
</feature>
<dbReference type="STRING" id="331648.BST97_09270"/>
<name>A0A1W6MPA4_9FLAO</name>
<evidence type="ECO:0000313" key="5">
    <source>
        <dbReference type="EMBL" id="ARN79431.1"/>
    </source>
</evidence>
<dbReference type="InterPro" id="IPR024930">
    <property type="entry name" value="Skp_dom_sf"/>
</dbReference>
<feature type="coiled-coil region" evidence="3">
    <location>
        <begin position="46"/>
        <end position="106"/>
    </location>
</feature>
<sequence length="273" mass="31942">MKTKQFLTVAVVIFGLAFAKAQRGARVAYIDMDRIIEASPEYKKAVQLLGRKADGWKREMDAMQAEIDKMEDQLKNERVLLTKELIEEKEEDIQLKKEELAAYQQKRFGSQGDYILQQQQLIQPVQDQVFNEVQKISEARKYDYVMNAEEANLLFAAERHDISDLVIKNLERAGKSGPEARQAREDAKKELDEPYLNVEEAEAREEKEKAKEEQQQKVLNAREEKLRRRDSLQAAKRASYEARKKEIQRRRDSIKAAREAARQKKEEERENNQ</sequence>
<dbReference type="SMART" id="SM00935">
    <property type="entry name" value="OmpH"/>
    <property type="match status" value="1"/>
</dbReference>
<dbReference type="GO" id="GO:0051082">
    <property type="term" value="F:unfolded protein binding"/>
    <property type="evidence" value="ECO:0007669"/>
    <property type="project" value="InterPro"/>
</dbReference>